<feature type="domain" description="Transglutaminase-like" evidence="2">
    <location>
        <begin position="175"/>
        <end position="238"/>
    </location>
</feature>
<evidence type="ECO:0000313" key="4">
    <source>
        <dbReference type="Proteomes" id="UP000009374"/>
    </source>
</evidence>
<dbReference type="SUPFAM" id="SSF54001">
    <property type="entry name" value="Cysteine proteinases"/>
    <property type="match status" value="1"/>
</dbReference>
<dbReference type="InterPro" id="IPR002931">
    <property type="entry name" value="Transglutaminase-like"/>
</dbReference>
<evidence type="ECO:0000313" key="3">
    <source>
        <dbReference type="EMBL" id="EES53841.1"/>
    </source>
</evidence>
<proteinExistence type="predicted"/>
<name>C6HUA8_9BACT</name>
<dbReference type="InterPro" id="IPR038765">
    <property type="entry name" value="Papain-like_cys_pep_sf"/>
</dbReference>
<evidence type="ECO:0000259" key="2">
    <source>
        <dbReference type="SMART" id="SM00460"/>
    </source>
</evidence>
<dbReference type="PANTHER" id="PTHR33490">
    <property type="entry name" value="BLR5614 PROTEIN-RELATED"/>
    <property type="match status" value="1"/>
</dbReference>
<evidence type="ECO:0000256" key="1">
    <source>
        <dbReference type="SAM" id="MobiDB-lite"/>
    </source>
</evidence>
<accession>C6HUA8</accession>
<feature type="compositionally biased region" description="Basic and acidic residues" evidence="1">
    <location>
        <begin position="282"/>
        <end position="293"/>
    </location>
</feature>
<dbReference type="SMART" id="SM00460">
    <property type="entry name" value="TGc"/>
    <property type="match status" value="1"/>
</dbReference>
<dbReference type="PANTHER" id="PTHR33490:SF1">
    <property type="entry name" value="SLL1233 PROTEIN"/>
    <property type="match status" value="1"/>
</dbReference>
<reference evidence="3 4" key="1">
    <citation type="journal article" date="2009" name="Appl. Environ. Microbiol.">
        <title>Community genomic and proteomic analyses of chemoautotrophic iron-oxidizing "Leptospirillum rubarum" (Group II) and "Leptospirillum ferrodiazotrophum" (Group III) bacteria in acid mine drainage biofilms.</title>
        <authorList>
            <person name="Goltsman D.S."/>
            <person name="Denef V.J."/>
            <person name="Singer S.W."/>
            <person name="VerBerkmoes N.C."/>
            <person name="Lefsrud M."/>
            <person name="Mueller R.S."/>
            <person name="Dick G.J."/>
            <person name="Sun C.L."/>
            <person name="Wheeler K.E."/>
            <person name="Zemla A."/>
            <person name="Baker B.J."/>
            <person name="Hauser L."/>
            <person name="Land M."/>
            <person name="Shah M.B."/>
            <person name="Thelen M.P."/>
            <person name="Hettich R.L."/>
            <person name="Banfield J.F."/>
        </authorList>
    </citation>
    <scope>NUCLEOTIDE SEQUENCE [LARGE SCALE GENOMIC DNA]</scope>
</reference>
<gene>
    <name evidence="3" type="ORF">UBAL3_48660055</name>
</gene>
<feature type="region of interest" description="Disordered" evidence="1">
    <location>
        <begin position="282"/>
        <end position="315"/>
    </location>
</feature>
<dbReference type="Gene3D" id="3.10.620.30">
    <property type="match status" value="1"/>
</dbReference>
<dbReference type="AlphaFoldDB" id="C6HUA8"/>
<dbReference type="Proteomes" id="UP000009374">
    <property type="component" value="Unassembled WGS sequence"/>
</dbReference>
<dbReference type="Pfam" id="PF08379">
    <property type="entry name" value="Bact_transglu_N"/>
    <property type="match status" value="1"/>
</dbReference>
<protein>
    <submittedName>
        <fullName evidence="3">Transglutaminase, N-terminal domain protein</fullName>
    </submittedName>
</protein>
<dbReference type="Pfam" id="PF01841">
    <property type="entry name" value="Transglut_core"/>
    <property type="match status" value="1"/>
</dbReference>
<dbReference type="InterPro" id="IPR013589">
    <property type="entry name" value="Bac_transglu_N"/>
</dbReference>
<keyword evidence="4" id="KW-1185">Reference proteome</keyword>
<dbReference type="EMBL" id="GG693853">
    <property type="protein sequence ID" value="EES53841.1"/>
    <property type="molecule type" value="Genomic_DNA"/>
</dbReference>
<organism evidence="3 4">
    <name type="scientific">Leptospirillum ferrodiazotrophum</name>
    <dbReference type="NCBI Taxonomy" id="412449"/>
    <lineage>
        <taxon>Bacteria</taxon>
        <taxon>Pseudomonadati</taxon>
        <taxon>Nitrospirota</taxon>
        <taxon>Nitrospiria</taxon>
        <taxon>Nitrospirales</taxon>
        <taxon>Nitrospiraceae</taxon>
        <taxon>Leptospirillum</taxon>
    </lineage>
</organism>
<sequence length="315" mass="34740">MLFSLTHEIGFHFGEPVHFEPLFLRMRPRTDAMQSLLSFRVEISPAPERIDRIADLDGNDLDRLWFREPQKSLVLKATSQVRTLRSNPFDFLFHDYRAGTLPLSYPVRLRPLLSPYLAPGPSPGRGPLFERFMAHLKEVSRMETLPFLTALARTIPDMLAPEIREEGHPRSPEETLAEGSGSCRDFALLAMEACRSLNIGARFTSGYHFPVAPTAATLHGWAEVYLPEVGWRGVDPSEGILTADRHIALVSSADPFLTLPTEGFYRGEGSSVLTTSVRVDLLEKEPAAGDREPPPCPGSGDRPGPAPGDSSPSLG</sequence>